<comment type="caution">
    <text evidence="2">The sequence shown here is derived from an EMBL/GenBank/DDBJ whole genome shotgun (WGS) entry which is preliminary data.</text>
</comment>
<dbReference type="EMBL" id="LUCH01003200">
    <property type="protein sequence ID" value="KAF5400423.1"/>
    <property type="molecule type" value="Genomic_DNA"/>
</dbReference>
<accession>A0A8J4T777</accession>
<proteinExistence type="predicted"/>
<keyword evidence="3" id="KW-1185">Reference proteome</keyword>
<gene>
    <name evidence="2" type="ORF">PHET_06370</name>
</gene>
<keyword evidence="1" id="KW-0472">Membrane</keyword>
<evidence type="ECO:0000313" key="2">
    <source>
        <dbReference type="EMBL" id="KAF5400423.1"/>
    </source>
</evidence>
<feature type="transmembrane region" description="Helical" evidence="1">
    <location>
        <begin position="18"/>
        <end position="38"/>
    </location>
</feature>
<name>A0A8J4T777_9TREM</name>
<evidence type="ECO:0000313" key="3">
    <source>
        <dbReference type="Proteomes" id="UP000748531"/>
    </source>
</evidence>
<keyword evidence="1" id="KW-1133">Transmembrane helix</keyword>
<sequence length="70" mass="8006">MLHPTGGLCRKTNASTPVLPDVVCYIVISMFLFIFGTIQSRNRTQLKASISDEDISTVWRQFCIELHYRS</sequence>
<dbReference type="Proteomes" id="UP000748531">
    <property type="component" value="Unassembled WGS sequence"/>
</dbReference>
<protein>
    <submittedName>
        <fullName evidence="2">Uncharacterized protein</fullName>
    </submittedName>
</protein>
<organism evidence="2 3">
    <name type="scientific">Paragonimus heterotremus</name>
    <dbReference type="NCBI Taxonomy" id="100268"/>
    <lineage>
        <taxon>Eukaryota</taxon>
        <taxon>Metazoa</taxon>
        <taxon>Spiralia</taxon>
        <taxon>Lophotrochozoa</taxon>
        <taxon>Platyhelminthes</taxon>
        <taxon>Trematoda</taxon>
        <taxon>Digenea</taxon>
        <taxon>Plagiorchiida</taxon>
        <taxon>Troglotremata</taxon>
        <taxon>Troglotrematidae</taxon>
        <taxon>Paragonimus</taxon>
    </lineage>
</organism>
<reference evidence="2" key="1">
    <citation type="submission" date="2019-05" db="EMBL/GenBank/DDBJ databases">
        <title>Annotation for the trematode Paragonimus heterotremus.</title>
        <authorList>
            <person name="Choi Y.-J."/>
        </authorList>
    </citation>
    <scope>NUCLEOTIDE SEQUENCE</scope>
    <source>
        <strain evidence="2">LC</strain>
    </source>
</reference>
<evidence type="ECO:0000256" key="1">
    <source>
        <dbReference type="SAM" id="Phobius"/>
    </source>
</evidence>
<dbReference type="AlphaFoldDB" id="A0A8J4T777"/>
<keyword evidence="1" id="KW-0812">Transmembrane</keyword>